<dbReference type="HOGENOM" id="CLU_029375_2_1_0"/>
<dbReference type="Pfam" id="PF12146">
    <property type="entry name" value="Hydrolase_4"/>
    <property type="match status" value="1"/>
</dbReference>
<organism evidence="2 3">
    <name type="scientific">Nitrospira defluvii</name>
    <dbReference type="NCBI Taxonomy" id="330214"/>
    <lineage>
        <taxon>Bacteria</taxon>
        <taxon>Pseudomonadati</taxon>
        <taxon>Nitrospirota</taxon>
        <taxon>Nitrospiria</taxon>
        <taxon>Nitrospirales</taxon>
        <taxon>Nitrospiraceae</taxon>
        <taxon>Nitrospira</taxon>
    </lineage>
</organism>
<protein>
    <submittedName>
        <fullName evidence="2">Putative Peptidase</fullName>
        <ecNumber evidence="2">3.4.-.-</ecNumber>
    </submittedName>
</protein>
<dbReference type="STRING" id="330214.NIDE4187"/>
<dbReference type="EC" id="3.4.-.-" evidence="2"/>
<feature type="domain" description="Serine aminopeptidase S33" evidence="1">
    <location>
        <begin position="54"/>
        <end position="152"/>
    </location>
</feature>
<dbReference type="PANTHER" id="PTHR12277:SF81">
    <property type="entry name" value="PROTEIN ABHD13"/>
    <property type="match status" value="1"/>
</dbReference>
<dbReference type="OrthoDB" id="9777090at2"/>
<dbReference type="SUPFAM" id="SSF53474">
    <property type="entry name" value="alpha/beta-Hydrolases"/>
    <property type="match status" value="1"/>
</dbReference>
<dbReference type="GO" id="GO:0016787">
    <property type="term" value="F:hydrolase activity"/>
    <property type="evidence" value="ECO:0007669"/>
    <property type="project" value="UniProtKB-KW"/>
</dbReference>
<dbReference type="KEGG" id="nde:NIDE4187"/>
<name>D8P8M3_9BACT</name>
<accession>D8P8M3</accession>
<proteinExistence type="predicted"/>
<dbReference type="Proteomes" id="UP000001660">
    <property type="component" value="Chromosome"/>
</dbReference>
<gene>
    <name evidence="2" type="ORF">NIDE4187</name>
</gene>
<sequence length="253" mass="28423">MSLLDQFFVYHPEPWKEGDWSAAGGVPLEDVWFQAPDGTKLFGWYAEQSAASPVLLWCHGNAGNMIHRLDNLRALYRLGLSVFLFDYRGYGRSQGRPSENGLYRDAIGAYDYLTRIRRIRPERLMIFGRSLGGAVAGELATQRPAMGLLLESCFPSIEAVARHHYMGLPVHWLLEASFRLEDRLPHLSLPKLFVHGDRDDIIPIELGQRAFAAAKEPKEFYIVRGADHNDVPSVGGRAYFAKLSAFIAAAFGR</sequence>
<dbReference type="eggNOG" id="COG1073">
    <property type="taxonomic scope" value="Bacteria"/>
</dbReference>
<dbReference type="Gene3D" id="3.40.50.1820">
    <property type="entry name" value="alpha/beta hydrolase"/>
    <property type="match status" value="1"/>
</dbReference>
<dbReference type="EMBL" id="FP929003">
    <property type="protein sequence ID" value="CBK43855.1"/>
    <property type="molecule type" value="Genomic_DNA"/>
</dbReference>
<dbReference type="InterPro" id="IPR022742">
    <property type="entry name" value="Hydrolase_4"/>
</dbReference>
<dbReference type="AlphaFoldDB" id="D8P8M3"/>
<dbReference type="PANTHER" id="PTHR12277">
    <property type="entry name" value="ALPHA/BETA HYDROLASE DOMAIN-CONTAINING PROTEIN"/>
    <property type="match status" value="1"/>
</dbReference>
<evidence type="ECO:0000259" key="1">
    <source>
        <dbReference type="Pfam" id="PF12146"/>
    </source>
</evidence>
<keyword evidence="2" id="KW-0378">Hydrolase</keyword>
<keyword evidence="3" id="KW-1185">Reference proteome</keyword>
<reference evidence="2 3" key="1">
    <citation type="journal article" date="2010" name="Proc. Natl. Acad. Sci. U.S.A.">
        <title>A Nitrospira metagenome illuminates the physiology and evolution of globally important nitrite-oxidizing bacteria.</title>
        <authorList>
            <person name="Lucker S."/>
            <person name="Wagner M."/>
            <person name="Maixner F."/>
            <person name="Pelletier E."/>
            <person name="Koch H."/>
            <person name="Vacherie B."/>
            <person name="Rattei T."/>
            <person name="Sinninghe Damste J."/>
            <person name="Spieck E."/>
            <person name="Le Paslier D."/>
            <person name="Daims H."/>
        </authorList>
    </citation>
    <scope>NUCLEOTIDE SEQUENCE [LARGE SCALE GENOMIC DNA]</scope>
</reference>
<dbReference type="InterPro" id="IPR029058">
    <property type="entry name" value="AB_hydrolase_fold"/>
</dbReference>
<evidence type="ECO:0000313" key="3">
    <source>
        <dbReference type="Proteomes" id="UP000001660"/>
    </source>
</evidence>
<evidence type="ECO:0000313" key="2">
    <source>
        <dbReference type="EMBL" id="CBK43855.1"/>
    </source>
</evidence>